<dbReference type="GO" id="GO:0005886">
    <property type="term" value="C:plasma membrane"/>
    <property type="evidence" value="ECO:0007669"/>
    <property type="project" value="UniProtKB-SubCell"/>
</dbReference>
<evidence type="ECO:0000256" key="2">
    <source>
        <dbReference type="ARBA" id="ARBA00022475"/>
    </source>
</evidence>
<evidence type="ECO:0000256" key="4">
    <source>
        <dbReference type="ARBA" id="ARBA00022989"/>
    </source>
</evidence>
<name>A0A292ZH77_SPHSA</name>
<protein>
    <recommendedName>
        <fullName evidence="9">Cytochrome C oxidase subunit IV</fullName>
    </recommendedName>
</protein>
<evidence type="ECO:0000313" key="8">
    <source>
        <dbReference type="Proteomes" id="UP000221538"/>
    </source>
</evidence>
<keyword evidence="2" id="KW-1003">Cell membrane</keyword>
<keyword evidence="3 6" id="KW-0812">Transmembrane</keyword>
<reference evidence="7 8" key="1">
    <citation type="journal article" date="2013" name="Biodegradation">
        <title>Occurrence of 4-tert-butylphenol (4-t-BP) biodegradation in an aquatic sample caused by the presence of Spirodela polyrrhiza and isolation of a 4-t-BP-utilizing bacterium.</title>
        <authorList>
            <person name="Ogata Y."/>
            <person name="Toyama T."/>
            <person name="Yu N."/>
            <person name="Wang X."/>
            <person name="Sei K."/>
            <person name="Ike M."/>
        </authorList>
    </citation>
    <scope>NUCLEOTIDE SEQUENCE [LARGE SCALE GENOMIC DNA]</scope>
    <source>
        <strain evidence="7 8">OMI</strain>
    </source>
</reference>
<evidence type="ECO:0000256" key="1">
    <source>
        <dbReference type="ARBA" id="ARBA00004651"/>
    </source>
</evidence>
<evidence type="ECO:0000313" key="7">
    <source>
        <dbReference type="EMBL" id="GAY22200.1"/>
    </source>
</evidence>
<dbReference type="Pfam" id="PF03626">
    <property type="entry name" value="COX4_pro"/>
    <property type="match status" value="1"/>
</dbReference>
<dbReference type="EMBL" id="BEWI01000032">
    <property type="protein sequence ID" value="GAY22200.1"/>
    <property type="molecule type" value="Genomic_DNA"/>
</dbReference>
<organism evidence="7 8">
    <name type="scientific">Sphingobium fuliginis (strain ATCC 27551)</name>
    <dbReference type="NCBI Taxonomy" id="336203"/>
    <lineage>
        <taxon>Bacteria</taxon>
        <taxon>Pseudomonadati</taxon>
        <taxon>Pseudomonadota</taxon>
        <taxon>Alphaproteobacteria</taxon>
        <taxon>Sphingomonadales</taxon>
        <taxon>Sphingomonadaceae</taxon>
        <taxon>Sphingobium</taxon>
    </lineage>
</organism>
<keyword evidence="5 6" id="KW-0472">Membrane</keyword>
<proteinExistence type="predicted"/>
<evidence type="ECO:0008006" key="9">
    <source>
        <dbReference type="Google" id="ProtNLM"/>
    </source>
</evidence>
<feature type="transmembrane region" description="Helical" evidence="6">
    <location>
        <begin position="39"/>
        <end position="58"/>
    </location>
</feature>
<evidence type="ECO:0000256" key="6">
    <source>
        <dbReference type="SAM" id="Phobius"/>
    </source>
</evidence>
<dbReference type="Proteomes" id="UP000221538">
    <property type="component" value="Unassembled WGS sequence"/>
</dbReference>
<gene>
    <name evidence="7" type="ORF">SFOMI_2755</name>
</gene>
<evidence type="ECO:0000256" key="3">
    <source>
        <dbReference type="ARBA" id="ARBA00022692"/>
    </source>
</evidence>
<reference evidence="7 8" key="2">
    <citation type="journal article" date="2013" name="Environ. Sci. Technol.">
        <title>The 4-tert-butylphenol-utilizing bacterium Sphingobium fuliginis OMI can degrade bisphenols via phenolic ring hydroxylation and meta-cleavage pathway.</title>
        <authorList>
            <person name="Ogata Y."/>
            <person name="Goda S."/>
            <person name="Toyama T."/>
            <person name="Sei K."/>
            <person name="Ike M."/>
        </authorList>
    </citation>
    <scope>NUCLEOTIDE SEQUENCE [LARGE SCALE GENOMIC DNA]</scope>
    <source>
        <strain evidence="7 8">OMI</strain>
    </source>
</reference>
<accession>A0A292ZH77</accession>
<comment type="caution">
    <text evidence="7">The sequence shown here is derived from an EMBL/GenBank/DDBJ whole genome shotgun (WGS) entry which is preliminary data.</text>
</comment>
<comment type="subcellular location">
    <subcellularLocation>
        <location evidence="1">Cell membrane</location>
        <topology evidence="1">Multi-pass membrane protein</topology>
    </subcellularLocation>
</comment>
<sequence length="96" mass="10754">MPELLRTRATALWLLLIALTVLSLEFFQKLGFGGDHRLGAAIVIVVAFIKVRIVGLEYMELRNAPLPLRLFFELWVAVILATILFVSLSQGQFARG</sequence>
<feature type="transmembrane region" description="Helical" evidence="6">
    <location>
        <begin position="70"/>
        <end position="88"/>
    </location>
</feature>
<dbReference type="AlphaFoldDB" id="A0A292ZH77"/>
<dbReference type="InterPro" id="IPR005171">
    <property type="entry name" value="Cyt_c_oxidase_su4_prok"/>
</dbReference>
<keyword evidence="4 6" id="KW-1133">Transmembrane helix</keyword>
<evidence type="ECO:0000256" key="5">
    <source>
        <dbReference type="ARBA" id="ARBA00023136"/>
    </source>
</evidence>